<keyword evidence="2" id="KW-0732">Signal</keyword>
<keyword evidence="4" id="KW-1185">Reference proteome</keyword>
<dbReference type="PaxDb" id="2903-EOD21735"/>
<name>A0A0D3JE00_EMIH1</name>
<evidence type="ECO:0000256" key="2">
    <source>
        <dbReference type="SAM" id="SignalP"/>
    </source>
</evidence>
<dbReference type="AlphaFoldDB" id="A0A0D3JE00"/>
<protein>
    <recommendedName>
        <fullName evidence="5">WSC domain-containing protein</fullName>
    </recommendedName>
</protein>
<organism evidence="3 4">
    <name type="scientific">Emiliania huxleyi (strain CCMP1516)</name>
    <dbReference type="NCBI Taxonomy" id="280463"/>
    <lineage>
        <taxon>Eukaryota</taxon>
        <taxon>Haptista</taxon>
        <taxon>Haptophyta</taxon>
        <taxon>Prymnesiophyceae</taxon>
        <taxon>Isochrysidales</taxon>
        <taxon>Noelaerhabdaceae</taxon>
        <taxon>Emiliania</taxon>
    </lineage>
</organism>
<evidence type="ECO:0000256" key="1">
    <source>
        <dbReference type="SAM" id="MobiDB-lite"/>
    </source>
</evidence>
<evidence type="ECO:0000313" key="3">
    <source>
        <dbReference type="EnsemblProtists" id="EOD21735"/>
    </source>
</evidence>
<feature type="region of interest" description="Disordered" evidence="1">
    <location>
        <begin position="50"/>
        <end position="278"/>
    </location>
</feature>
<reference evidence="3" key="2">
    <citation type="submission" date="2024-10" db="UniProtKB">
        <authorList>
            <consortium name="EnsemblProtists"/>
        </authorList>
    </citation>
    <scope>IDENTIFICATION</scope>
</reference>
<accession>A0A0D3JE00</accession>
<feature type="chain" id="PRO_5044280412" description="WSC domain-containing protein" evidence="2">
    <location>
        <begin position="18"/>
        <end position="512"/>
    </location>
</feature>
<dbReference type="RefSeq" id="XP_005774164.1">
    <property type="nucleotide sequence ID" value="XM_005774107.1"/>
</dbReference>
<sequence length="512" mass="51134">MLYHSRLLIVLVATACAAPVPVVDVPDGRALQFPAPEGGVALQVPAQGIKQQNGGFEPSNGGNGGSFGGDEEQNGGFEPSNGGNGGSFGGDEEQNGGFEPSNGGNGGSFGGDEEQNGGFEPSNGGNGGSFGGDEEQNGGFEPSNGGNGGSFGGDEEQNGGFEPSNGGNGGSFGGDEEQNGGFEPSNGGNGGSFGGDEEQNGGFEPSNGGNGGSFGGDEEQNGGFEPSNGGNGGSFGGDEEQNGGFEPSNGGNGGSFGGDEDQPTSRSLPATTLPGFHPNVPGLRPVPHVPTSPEHDDVASALFASAALVSGHNELAGVALAAQGHPMAGMAAMMMGDGNEGEQADATPPSPPSSPRGLVAAADGFVAAIDSLVGADTDATSRGYVPKMTNTNPGFHLNGPDGVEPGFAFNGVWQPSQQQSGAKCPDVPASMHTLQLAEDSVSACQQTCLSYAQYHKFFLGYAGQDFCCQYKEGGAPGECQISPPITATHVPYQPDSEYTAFFFHPTAAADGA</sequence>
<dbReference type="EnsemblProtists" id="EOD21735">
    <property type="protein sequence ID" value="EOD21735"/>
    <property type="gene ID" value="EMIHUDRAFT_101567"/>
</dbReference>
<dbReference type="OMA" id="EEQNGGF"/>
<dbReference type="GeneID" id="17267242"/>
<reference evidence="4" key="1">
    <citation type="journal article" date="2013" name="Nature">
        <title>Pan genome of the phytoplankton Emiliania underpins its global distribution.</title>
        <authorList>
            <person name="Read B.A."/>
            <person name="Kegel J."/>
            <person name="Klute M.J."/>
            <person name="Kuo A."/>
            <person name="Lefebvre S.C."/>
            <person name="Maumus F."/>
            <person name="Mayer C."/>
            <person name="Miller J."/>
            <person name="Monier A."/>
            <person name="Salamov A."/>
            <person name="Young J."/>
            <person name="Aguilar M."/>
            <person name="Claverie J.M."/>
            <person name="Frickenhaus S."/>
            <person name="Gonzalez K."/>
            <person name="Herman E.K."/>
            <person name="Lin Y.C."/>
            <person name="Napier J."/>
            <person name="Ogata H."/>
            <person name="Sarno A.F."/>
            <person name="Shmutz J."/>
            <person name="Schroeder D."/>
            <person name="de Vargas C."/>
            <person name="Verret F."/>
            <person name="von Dassow P."/>
            <person name="Valentin K."/>
            <person name="Van de Peer Y."/>
            <person name="Wheeler G."/>
            <person name="Dacks J.B."/>
            <person name="Delwiche C.F."/>
            <person name="Dyhrman S.T."/>
            <person name="Glockner G."/>
            <person name="John U."/>
            <person name="Richards T."/>
            <person name="Worden A.Z."/>
            <person name="Zhang X."/>
            <person name="Grigoriev I.V."/>
            <person name="Allen A.E."/>
            <person name="Bidle K."/>
            <person name="Borodovsky M."/>
            <person name="Bowler C."/>
            <person name="Brownlee C."/>
            <person name="Cock J.M."/>
            <person name="Elias M."/>
            <person name="Gladyshev V.N."/>
            <person name="Groth M."/>
            <person name="Guda C."/>
            <person name="Hadaegh A."/>
            <person name="Iglesias-Rodriguez M.D."/>
            <person name="Jenkins J."/>
            <person name="Jones B.M."/>
            <person name="Lawson T."/>
            <person name="Leese F."/>
            <person name="Lindquist E."/>
            <person name="Lobanov A."/>
            <person name="Lomsadze A."/>
            <person name="Malik S.B."/>
            <person name="Marsh M.E."/>
            <person name="Mackinder L."/>
            <person name="Mock T."/>
            <person name="Mueller-Roeber B."/>
            <person name="Pagarete A."/>
            <person name="Parker M."/>
            <person name="Probert I."/>
            <person name="Quesneville H."/>
            <person name="Raines C."/>
            <person name="Rensing S.A."/>
            <person name="Riano-Pachon D.M."/>
            <person name="Richier S."/>
            <person name="Rokitta S."/>
            <person name="Shiraiwa Y."/>
            <person name="Soanes D.M."/>
            <person name="van der Giezen M."/>
            <person name="Wahlund T.M."/>
            <person name="Williams B."/>
            <person name="Wilson W."/>
            <person name="Wolfe G."/>
            <person name="Wurch L.L."/>
        </authorList>
    </citation>
    <scope>NUCLEOTIDE SEQUENCE</scope>
</reference>
<feature type="signal peptide" evidence="2">
    <location>
        <begin position="1"/>
        <end position="17"/>
    </location>
</feature>
<evidence type="ECO:0008006" key="5">
    <source>
        <dbReference type="Google" id="ProtNLM"/>
    </source>
</evidence>
<dbReference type="KEGG" id="ehx:EMIHUDRAFT_101567"/>
<evidence type="ECO:0000313" key="4">
    <source>
        <dbReference type="Proteomes" id="UP000013827"/>
    </source>
</evidence>
<proteinExistence type="predicted"/>
<dbReference type="Proteomes" id="UP000013827">
    <property type="component" value="Unassembled WGS sequence"/>
</dbReference>
<feature type="region of interest" description="Disordered" evidence="1">
    <location>
        <begin position="335"/>
        <end position="358"/>
    </location>
</feature>
<dbReference type="HOGENOM" id="CLU_532583_0_0_1"/>